<keyword evidence="2" id="KW-1003">Cell membrane</keyword>
<dbReference type="GO" id="GO:0022904">
    <property type="term" value="P:respiratory electron transport chain"/>
    <property type="evidence" value="ECO:0007669"/>
    <property type="project" value="InterPro"/>
</dbReference>
<dbReference type="Proteomes" id="UP000272888">
    <property type="component" value="Unassembled WGS sequence"/>
</dbReference>
<dbReference type="Pfam" id="PF01292">
    <property type="entry name" value="Ni_hydr_CYTB"/>
    <property type="match status" value="1"/>
</dbReference>
<dbReference type="GO" id="GO:0009055">
    <property type="term" value="F:electron transfer activity"/>
    <property type="evidence" value="ECO:0007669"/>
    <property type="project" value="InterPro"/>
</dbReference>
<evidence type="ECO:0000256" key="2">
    <source>
        <dbReference type="ARBA" id="ARBA00022475"/>
    </source>
</evidence>
<dbReference type="GO" id="GO:0020037">
    <property type="term" value="F:heme binding"/>
    <property type="evidence" value="ECO:0007669"/>
    <property type="project" value="TreeGrafter"/>
</dbReference>
<organism evidence="8 9">
    <name type="scientific">Corallococcus llansteffanensis</name>
    <dbReference type="NCBI Taxonomy" id="2316731"/>
    <lineage>
        <taxon>Bacteria</taxon>
        <taxon>Pseudomonadati</taxon>
        <taxon>Myxococcota</taxon>
        <taxon>Myxococcia</taxon>
        <taxon>Myxococcales</taxon>
        <taxon>Cystobacterineae</taxon>
        <taxon>Myxococcaceae</taxon>
        <taxon>Corallococcus</taxon>
    </lineage>
</organism>
<evidence type="ECO:0000313" key="9">
    <source>
        <dbReference type="Proteomes" id="UP000272888"/>
    </source>
</evidence>
<evidence type="ECO:0000256" key="5">
    <source>
        <dbReference type="ARBA" id="ARBA00023136"/>
    </source>
</evidence>
<sequence length="219" mass="24585">MHPPEPRRPQPWPIRLTHWANVPLLAILAASGLQILVAYPRLGPRGRDYALYPFQDAVPPSWLRLGDWLAGARHWHFAFAWFLTLNGVVYVLYLAFSGEWRRRLFLPRRDTRDAVATLAYYLRLRPAPARTGLYNGLQRLAYTSALVLGALSVLSGLVLYKPVQLRGLTVLFGGYDPARAVHLLVLALLALFTVGHVVLVALHPRTFGEMVTGGRKPHV</sequence>
<dbReference type="PANTHER" id="PTHR30485:SF1">
    <property type="entry name" value="CYTOCHROME YDHU-RELATED"/>
    <property type="match status" value="1"/>
</dbReference>
<dbReference type="GO" id="GO:0005886">
    <property type="term" value="C:plasma membrane"/>
    <property type="evidence" value="ECO:0007669"/>
    <property type="project" value="UniProtKB-SubCell"/>
</dbReference>
<reference evidence="9" key="1">
    <citation type="submission" date="2018-09" db="EMBL/GenBank/DDBJ databases">
        <authorList>
            <person name="Livingstone P.G."/>
            <person name="Whitworth D.E."/>
        </authorList>
    </citation>
    <scope>NUCLEOTIDE SEQUENCE [LARGE SCALE GENOMIC DNA]</scope>
    <source>
        <strain evidence="9">CA051B</strain>
    </source>
</reference>
<keyword evidence="9" id="KW-1185">Reference proteome</keyword>
<feature type="domain" description="Cytochrome b561 bacterial/Ni-hydrogenase" evidence="7">
    <location>
        <begin position="11"/>
        <end position="213"/>
    </location>
</feature>
<accession>A0A3A8QFJ7</accession>
<evidence type="ECO:0000256" key="4">
    <source>
        <dbReference type="ARBA" id="ARBA00022989"/>
    </source>
</evidence>
<feature type="transmembrane region" description="Helical" evidence="6">
    <location>
        <begin position="140"/>
        <end position="160"/>
    </location>
</feature>
<evidence type="ECO:0000256" key="1">
    <source>
        <dbReference type="ARBA" id="ARBA00004651"/>
    </source>
</evidence>
<gene>
    <name evidence="8" type="ORF">D7V93_02830</name>
</gene>
<dbReference type="InterPro" id="IPR051542">
    <property type="entry name" value="Hydrogenase_cytochrome"/>
</dbReference>
<dbReference type="InterPro" id="IPR016174">
    <property type="entry name" value="Di-haem_cyt_TM"/>
</dbReference>
<feature type="transmembrane region" description="Helical" evidence="6">
    <location>
        <begin position="180"/>
        <end position="202"/>
    </location>
</feature>
<dbReference type="SUPFAM" id="SSF81342">
    <property type="entry name" value="Transmembrane di-heme cytochromes"/>
    <property type="match status" value="1"/>
</dbReference>
<dbReference type="Gene3D" id="1.20.950.20">
    <property type="entry name" value="Transmembrane di-heme cytochromes, Chain C"/>
    <property type="match status" value="1"/>
</dbReference>
<feature type="transmembrane region" description="Helical" evidence="6">
    <location>
        <begin position="75"/>
        <end position="96"/>
    </location>
</feature>
<evidence type="ECO:0000256" key="3">
    <source>
        <dbReference type="ARBA" id="ARBA00022692"/>
    </source>
</evidence>
<proteinExistence type="predicted"/>
<keyword evidence="4 6" id="KW-1133">Transmembrane helix</keyword>
<feature type="transmembrane region" description="Helical" evidence="6">
    <location>
        <begin position="20"/>
        <end position="39"/>
    </location>
</feature>
<keyword evidence="3 6" id="KW-0812">Transmembrane</keyword>
<dbReference type="RefSeq" id="WP_120641876.1">
    <property type="nucleotide sequence ID" value="NZ_RAWB01000016.1"/>
</dbReference>
<dbReference type="PANTHER" id="PTHR30485">
    <property type="entry name" value="NI/FE-HYDROGENASE 1 B-TYPE CYTOCHROME SUBUNIT"/>
    <property type="match status" value="1"/>
</dbReference>
<name>A0A3A8QFJ7_9BACT</name>
<dbReference type="EMBL" id="RAWB01000016">
    <property type="protein sequence ID" value="RKH67479.1"/>
    <property type="molecule type" value="Genomic_DNA"/>
</dbReference>
<protein>
    <submittedName>
        <fullName evidence="8">Thiosulfate reductase</fullName>
    </submittedName>
</protein>
<keyword evidence="5 6" id="KW-0472">Membrane</keyword>
<dbReference type="InterPro" id="IPR011577">
    <property type="entry name" value="Cyt_b561_bac/Ni-Hgenase"/>
</dbReference>
<comment type="caution">
    <text evidence="8">The sequence shown here is derived from an EMBL/GenBank/DDBJ whole genome shotgun (WGS) entry which is preliminary data.</text>
</comment>
<evidence type="ECO:0000259" key="7">
    <source>
        <dbReference type="Pfam" id="PF01292"/>
    </source>
</evidence>
<evidence type="ECO:0000313" key="8">
    <source>
        <dbReference type="EMBL" id="RKH67479.1"/>
    </source>
</evidence>
<comment type="subcellular location">
    <subcellularLocation>
        <location evidence="1">Cell membrane</location>
        <topology evidence="1">Multi-pass membrane protein</topology>
    </subcellularLocation>
</comment>
<evidence type="ECO:0000256" key="6">
    <source>
        <dbReference type="SAM" id="Phobius"/>
    </source>
</evidence>
<dbReference type="AlphaFoldDB" id="A0A3A8QFJ7"/>